<dbReference type="InterPro" id="IPR002182">
    <property type="entry name" value="NB-ARC"/>
</dbReference>
<comment type="similarity">
    <text evidence="1">Belongs to the disease resistance NB-LRR family.</text>
</comment>
<evidence type="ECO:0000256" key="3">
    <source>
        <dbReference type="ARBA" id="ARBA00022737"/>
    </source>
</evidence>
<dbReference type="GO" id="GO:0043531">
    <property type="term" value="F:ADP binding"/>
    <property type="evidence" value="ECO:0007669"/>
    <property type="project" value="InterPro"/>
</dbReference>
<accession>A0AAW2NYQ8</accession>
<dbReference type="SUPFAM" id="SSF52540">
    <property type="entry name" value="P-loop containing nucleoside triphosphate hydrolases"/>
    <property type="match status" value="1"/>
</dbReference>
<dbReference type="GO" id="GO:0098542">
    <property type="term" value="P:defense response to other organism"/>
    <property type="evidence" value="ECO:0007669"/>
    <property type="project" value="TreeGrafter"/>
</dbReference>
<evidence type="ECO:0000256" key="4">
    <source>
        <dbReference type="ARBA" id="ARBA00022741"/>
    </source>
</evidence>
<dbReference type="EMBL" id="JACGWM010000010">
    <property type="protein sequence ID" value="KAL0347769.1"/>
    <property type="molecule type" value="Genomic_DNA"/>
</dbReference>
<dbReference type="AlphaFoldDB" id="A0AAW2NYQ8"/>
<sequence>MPGLGKTTLAMRIFRDSIIQYQFPITIWVCVSAEYNKKDIFLTILKKFTQQDMSGKSEEELAQQVKEYLLTGKFLIVMDDVWTVDAWNQIEDALPKSNRYGRILITSRYETVALRANRDRLPHRLRFLNQDESWELLQLQVFGKEGVCPPELEITGKLISNQCDGLPLAIVVIGGTLVDKLSSIVDTETEWKKVSDDVQTYMSNDVWNSMENIMSLSYNKLPYELRDCFLYLGMFPEDYEIPAWKLIRLWIAEGFIKQKPGNSLEDVAEENLKELVSRNLVMVHKMKPEGEIKTCHVHDVIREFCKRQAAFDNEKLFQEIRMSEDGVFRPNISELHKFRRICVHSYVVDFFLTRPVGRVLRSFGCFSNSDISLEPEYIKLVMDTFTLLRVFDANPIRFKKFPTKIRQLIHLRYIALSGDDFNFLPESISILWKLQTIIIDTSSPTFDVKADISKMMQLRHFKTKAAVILTKKGKGKAGENLQTLTRLSPKCCTKQVFDKAPNLKTLGVRGQLVALLDNKNLANLGRLEKLKLVNDAFPDIASENPLQGLPQPDRFPPNLRILTLSSTFLDWKHMSVLGMLNALEVLKLKENAFMGKHWAVVAGGFNSLEFMYISRTDLQLWTFSEKGNKFPKLRCLVLKNCEKLHEVPTSLVEKLQTLDMERVTKHAVACARKIEQEKQMKYGEQSTRRGGFKLIIAPGDE</sequence>
<feature type="domain" description="Disease resistance R13L4/SHOC-2-like LRR" evidence="9">
    <location>
        <begin position="360"/>
        <end position="639"/>
    </location>
</feature>
<dbReference type="Gene3D" id="3.40.50.300">
    <property type="entry name" value="P-loop containing nucleotide triphosphate hydrolases"/>
    <property type="match status" value="1"/>
</dbReference>
<dbReference type="Pfam" id="PF00931">
    <property type="entry name" value="NB-ARC"/>
    <property type="match status" value="1"/>
</dbReference>
<feature type="domain" description="NB-ARC" evidence="7">
    <location>
        <begin position="1"/>
        <end position="144"/>
    </location>
</feature>
<dbReference type="Gene3D" id="3.80.10.10">
    <property type="entry name" value="Ribonuclease Inhibitor"/>
    <property type="match status" value="1"/>
</dbReference>
<dbReference type="Gene3D" id="1.10.10.10">
    <property type="entry name" value="Winged helix-like DNA-binding domain superfamily/Winged helix DNA-binding domain"/>
    <property type="match status" value="1"/>
</dbReference>
<proteinExistence type="inferred from homology"/>
<dbReference type="PANTHER" id="PTHR23155">
    <property type="entry name" value="DISEASE RESISTANCE PROTEIN RP"/>
    <property type="match status" value="1"/>
</dbReference>
<dbReference type="InterPro" id="IPR027417">
    <property type="entry name" value="P-loop_NTPase"/>
</dbReference>
<evidence type="ECO:0000313" key="10">
    <source>
        <dbReference type="EMBL" id="KAL0347769.1"/>
    </source>
</evidence>
<keyword evidence="4" id="KW-0547">Nucleotide-binding</keyword>
<reference evidence="10" key="2">
    <citation type="journal article" date="2024" name="Plant">
        <title>Genomic evolution and insights into agronomic trait innovations of Sesamum species.</title>
        <authorList>
            <person name="Miao H."/>
            <person name="Wang L."/>
            <person name="Qu L."/>
            <person name="Liu H."/>
            <person name="Sun Y."/>
            <person name="Le M."/>
            <person name="Wang Q."/>
            <person name="Wei S."/>
            <person name="Zheng Y."/>
            <person name="Lin W."/>
            <person name="Duan Y."/>
            <person name="Cao H."/>
            <person name="Xiong S."/>
            <person name="Wang X."/>
            <person name="Wei L."/>
            <person name="Li C."/>
            <person name="Ma Q."/>
            <person name="Ju M."/>
            <person name="Zhao R."/>
            <person name="Li G."/>
            <person name="Mu C."/>
            <person name="Tian Q."/>
            <person name="Mei H."/>
            <person name="Zhang T."/>
            <person name="Gao T."/>
            <person name="Zhang H."/>
        </authorList>
    </citation>
    <scope>NUCLEOTIDE SEQUENCE</scope>
    <source>
        <strain evidence="10">KEN8</strain>
    </source>
</reference>
<dbReference type="PANTHER" id="PTHR23155:SF1193">
    <property type="entry name" value="DISEASE RESISTANCE PROTEIN RPP13-RELATED"/>
    <property type="match status" value="1"/>
</dbReference>
<dbReference type="InterPro" id="IPR036388">
    <property type="entry name" value="WH-like_DNA-bd_sf"/>
</dbReference>
<dbReference type="InterPro" id="IPR055414">
    <property type="entry name" value="LRR_R13L4/SHOC2-like"/>
</dbReference>
<evidence type="ECO:0000256" key="1">
    <source>
        <dbReference type="ARBA" id="ARBA00008894"/>
    </source>
</evidence>
<evidence type="ECO:0000256" key="5">
    <source>
        <dbReference type="ARBA" id="ARBA00022821"/>
    </source>
</evidence>
<name>A0AAW2NYQ8_9LAMI</name>
<dbReference type="SUPFAM" id="SSF52058">
    <property type="entry name" value="L domain-like"/>
    <property type="match status" value="1"/>
</dbReference>
<keyword evidence="6" id="KW-0067">ATP-binding</keyword>
<gene>
    <name evidence="10" type="ORF">Scaly_1792900</name>
</gene>
<reference evidence="10" key="1">
    <citation type="submission" date="2020-06" db="EMBL/GenBank/DDBJ databases">
        <authorList>
            <person name="Li T."/>
            <person name="Hu X."/>
            <person name="Zhang T."/>
            <person name="Song X."/>
            <person name="Zhang H."/>
            <person name="Dai N."/>
            <person name="Sheng W."/>
            <person name="Hou X."/>
            <person name="Wei L."/>
        </authorList>
    </citation>
    <scope>NUCLEOTIDE SEQUENCE</scope>
    <source>
        <strain evidence="10">KEN8</strain>
        <tissue evidence="10">Leaf</tissue>
    </source>
</reference>
<dbReference type="FunFam" id="1.10.10.10:FF:000322">
    <property type="entry name" value="Probable disease resistance protein At1g63360"/>
    <property type="match status" value="1"/>
</dbReference>
<evidence type="ECO:0000259" key="8">
    <source>
        <dbReference type="Pfam" id="PF23559"/>
    </source>
</evidence>
<comment type="caution">
    <text evidence="10">The sequence shown here is derived from an EMBL/GenBank/DDBJ whole genome shotgun (WGS) entry which is preliminary data.</text>
</comment>
<dbReference type="InterPro" id="IPR032675">
    <property type="entry name" value="LRR_dom_sf"/>
</dbReference>
<organism evidence="10">
    <name type="scientific">Sesamum calycinum</name>
    <dbReference type="NCBI Taxonomy" id="2727403"/>
    <lineage>
        <taxon>Eukaryota</taxon>
        <taxon>Viridiplantae</taxon>
        <taxon>Streptophyta</taxon>
        <taxon>Embryophyta</taxon>
        <taxon>Tracheophyta</taxon>
        <taxon>Spermatophyta</taxon>
        <taxon>Magnoliopsida</taxon>
        <taxon>eudicotyledons</taxon>
        <taxon>Gunneridae</taxon>
        <taxon>Pentapetalae</taxon>
        <taxon>asterids</taxon>
        <taxon>lamiids</taxon>
        <taxon>Lamiales</taxon>
        <taxon>Pedaliaceae</taxon>
        <taxon>Sesamum</taxon>
    </lineage>
</organism>
<dbReference type="InterPro" id="IPR058922">
    <property type="entry name" value="WHD_DRP"/>
</dbReference>
<evidence type="ECO:0000256" key="6">
    <source>
        <dbReference type="ARBA" id="ARBA00022840"/>
    </source>
</evidence>
<dbReference type="Pfam" id="PF23559">
    <property type="entry name" value="WHD_DRP"/>
    <property type="match status" value="1"/>
</dbReference>
<dbReference type="InterPro" id="IPR044974">
    <property type="entry name" value="Disease_R_plants"/>
</dbReference>
<dbReference type="InterPro" id="IPR042197">
    <property type="entry name" value="Apaf_helical"/>
</dbReference>
<feature type="domain" description="Disease resistance protein winged helix" evidence="8">
    <location>
        <begin position="234"/>
        <end position="304"/>
    </location>
</feature>
<protein>
    <submittedName>
        <fullName evidence="10">Disease resistance RPP8-like protein 4</fullName>
    </submittedName>
</protein>
<dbReference type="Gene3D" id="1.10.8.430">
    <property type="entry name" value="Helical domain of apoptotic protease-activating factors"/>
    <property type="match status" value="1"/>
</dbReference>
<dbReference type="GO" id="GO:0005524">
    <property type="term" value="F:ATP binding"/>
    <property type="evidence" value="ECO:0007669"/>
    <property type="project" value="UniProtKB-KW"/>
</dbReference>
<dbReference type="PRINTS" id="PR00364">
    <property type="entry name" value="DISEASERSIST"/>
</dbReference>
<evidence type="ECO:0000259" key="9">
    <source>
        <dbReference type="Pfam" id="PF23598"/>
    </source>
</evidence>
<keyword evidence="3" id="KW-0677">Repeat</keyword>
<keyword evidence="5" id="KW-0611">Plant defense</keyword>
<dbReference type="Pfam" id="PF23598">
    <property type="entry name" value="LRR_14"/>
    <property type="match status" value="1"/>
</dbReference>
<evidence type="ECO:0000256" key="2">
    <source>
        <dbReference type="ARBA" id="ARBA00022614"/>
    </source>
</evidence>
<keyword evidence="2" id="KW-0433">Leucine-rich repeat</keyword>
<evidence type="ECO:0000259" key="7">
    <source>
        <dbReference type="Pfam" id="PF00931"/>
    </source>
</evidence>